<name>A0A7T7XM70_9SPIR</name>
<evidence type="ECO:0000313" key="1">
    <source>
        <dbReference type="EMBL" id="QQO08934.1"/>
    </source>
</evidence>
<proteinExistence type="predicted"/>
<dbReference type="AlphaFoldDB" id="A0A7T7XM70"/>
<gene>
    <name evidence="1" type="ORF">JFL75_18690</name>
</gene>
<keyword evidence="2" id="KW-1185">Reference proteome</keyword>
<sequence length="160" mass="17925">MRWGKYVLILTVFFVMFPGRVLSAQDTEKTETIPAGERSGIDPLLLIGADLNGIIRQFGIPESVYAVRGLEPWQDDVVFVYPPLDIYFFKDRVWQVATVSGFGIRTGDPRERVSEVLGTPLRDEEGYLVFSLPGRAWPAALRVNFSGGSVSGLFVYRSDF</sequence>
<evidence type="ECO:0000313" key="2">
    <source>
        <dbReference type="Proteomes" id="UP000595917"/>
    </source>
</evidence>
<protein>
    <submittedName>
        <fullName evidence="1">Uncharacterized protein</fullName>
    </submittedName>
</protein>
<organism evidence="1 2">
    <name type="scientific">Breznakiella homolactica</name>
    <dbReference type="NCBI Taxonomy" id="2798577"/>
    <lineage>
        <taxon>Bacteria</taxon>
        <taxon>Pseudomonadati</taxon>
        <taxon>Spirochaetota</taxon>
        <taxon>Spirochaetia</taxon>
        <taxon>Spirochaetales</taxon>
        <taxon>Breznakiellaceae</taxon>
        <taxon>Breznakiella</taxon>
    </lineage>
</organism>
<accession>A0A7T7XM70</accession>
<dbReference type="Proteomes" id="UP000595917">
    <property type="component" value="Chromosome"/>
</dbReference>
<dbReference type="RefSeq" id="WP_215626240.1">
    <property type="nucleotide sequence ID" value="NZ_CP067089.2"/>
</dbReference>
<dbReference type="EMBL" id="CP067089">
    <property type="protein sequence ID" value="QQO08934.1"/>
    <property type="molecule type" value="Genomic_DNA"/>
</dbReference>
<dbReference type="KEGG" id="bhc:JFL75_18690"/>
<reference evidence="1" key="1">
    <citation type="submission" date="2021-01" db="EMBL/GenBank/DDBJ databases">
        <title>Description of Breznakiella homolactica.</title>
        <authorList>
            <person name="Song Y."/>
            <person name="Brune A."/>
        </authorList>
    </citation>
    <scope>NUCLEOTIDE SEQUENCE</scope>
    <source>
        <strain evidence="1">RmG30</strain>
    </source>
</reference>